<dbReference type="PANTHER" id="PTHR33389:SF4">
    <property type="entry name" value="PII, URIDYLYLTRANSFERASE (DUF2921)"/>
    <property type="match status" value="1"/>
</dbReference>
<keyword evidence="1" id="KW-0812">Transmembrane</keyword>
<keyword evidence="1" id="KW-1133">Transmembrane helix</keyword>
<evidence type="ECO:0000256" key="1">
    <source>
        <dbReference type="SAM" id="Phobius"/>
    </source>
</evidence>
<protein>
    <submittedName>
        <fullName evidence="2">Uncharacterized protein</fullName>
    </submittedName>
</protein>
<evidence type="ECO:0000313" key="2">
    <source>
        <dbReference type="EMBL" id="KAL2493407.1"/>
    </source>
</evidence>
<proteinExistence type="predicted"/>
<sequence length="102" mass="11671">MRSPFRNPYFSQEYEFANPRLDFYSKFGDIAIPLMAVLLAFVVYAQQRWNTDMLSQTLTLGRVKLLPLGSKVYEKLPSMSIETELASGVNANATYEKEHGEE</sequence>
<dbReference type="AlphaFoldDB" id="A0ABD1RY86"/>
<organism evidence="2 3">
    <name type="scientific">Abeliophyllum distichum</name>
    <dbReference type="NCBI Taxonomy" id="126358"/>
    <lineage>
        <taxon>Eukaryota</taxon>
        <taxon>Viridiplantae</taxon>
        <taxon>Streptophyta</taxon>
        <taxon>Embryophyta</taxon>
        <taxon>Tracheophyta</taxon>
        <taxon>Spermatophyta</taxon>
        <taxon>Magnoliopsida</taxon>
        <taxon>eudicotyledons</taxon>
        <taxon>Gunneridae</taxon>
        <taxon>Pentapetalae</taxon>
        <taxon>asterids</taxon>
        <taxon>lamiids</taxon>
        <taxon>Lamiales</taxon>
        <taxon>Oleaceae</taxon>
        <taxon>Forsythieae</taxon>
        <taxon>Abeliophyllum</taxon>
    </lineage>
</organism>
<accession>A0ABD1RY86</accession>
<comment type="caution">
    <text evidence="2">The sequence shown here is derived from an EMBL/GenBank/DDBJ whole genome shotgun (WGS) entry which is preliminary data.</text>
</comment>
<reference evidence="3" key="1">
    <citation type="submission" date="2024-07" db="EMBL/GenBank/DDBJ databases">
        <title>Two chromosome-level genome assemblies of Korean endemic species Abeliophyllum distichum and Forsythia ovata (Oleaceae).</title>
        <authorList>
            <person name="Jang H."/>
        </authorList>
    </citation>
    <scope>NUCLEOTIDE SEQUENCE [LARGE SCALE GENOMIC DNA]</scope>
</reference>
<feature type="transmembrane region" description="Helical" evidence="1">
    <location>
        <begin position="23"/>
        <end position="45"/>
    </location>
</feature>
<dbReference type="EMBL" id="JBFOLK010000008">
    <property type="protein sequence ID" value="KAL2493407.1"/>
    <property type="molecule type" value="Genomic_DNA"/>
</dbReference>
<dbReference type="PANTHER" id="PTHR33389">
    <property type="entry name" value="FAMILY PROTEIN, PUTATIVE (DUF2921)-RELATED"/>
    <property type="match status" value="1"/>
</dbReference>
<dbReference type="Proteomes" id="UP001604336">
    <property type="component" value="Unassembled WGS sequence"/>
</dbReference>
<name>A0ABD1RY86_9LAMI</name>
<evidence type="ECO:0000313" key="3">
    <source>
        <dbReference type="Proteomes" id="UP001604336"/>
    </source>
</evidence>
<keyword evidence="1" id="KW-0472">Membrane</keyword>
<gene>
    <name evidence="2" type="ORF">Adt_29035</name>
</gene>
<keyword evidence="3" id="KW-1185">Reference proteome</keyword>